<name>A0A4Z0BSG0_9BURK</name>
<dbReference type="Proteomes" id="UP000297564">
    <property type="component" value="Unassembled WGS sequence"/>
</dbReference>
<keyword evidence="2" id="KW-1185">Reference proteome</keyword>
<organism evidence="1 2">
    <name type="scientific">Ramlibacter rhizophilus</name>
    <dbReference type="NCBI Taxonomy" id="1781167"/>
    <lineage>
        <taxon>Bacteria</taxon>
        <taxon>Pseudomonadati</taxon>
        <taxon>Pseudomonadota</taxon>
        <taxon>Betaproteobacteria</taxon>
        <taxon>Burkholderiales</taxon>
        <taxon>Comamonadaceae</taxon>
        <taxon>Ramlibacter</taxon>
    </lineage>
</organism>
<accession>A0A4Z0BSG0</accession>
<evidence type="ECO:0000313" key="1">
    <source>
        <dbReference type="EMBL" id="TFZ01370.1"/>
    </source>
</evidence>
<dbReference type="SUPFAM" id="SSF69635">
    <property type="entry name" value="Type III secretory system chaperone-like"/>
    <property type="match status" value="1"/>
</dbReference>
<dbReference type="Pfam" id="PF05932">
    <property type="entry name" value="CesT"/>
    <property type="match status" value="1"/>
</dbReference>
<dbReference type="InterPro" id="IPR010261">
    <property type="entry name" value="Tir_chaperone"/>
</dbReference>
<dbReference type="GO" id="GO:0030254">
    <property type="term" value="P:protein secretion by the type III secretion system"/>
    <property type="evidence" value="ECO:0007669"/>
    <property type="project" value="InterPro"/>
</dbReference>
<evidence type="ECO:0000313" key="2">
    <source>
        <dbReference type="Proteomes" id="UP000297564"/>
    </source>
</evidence>
<dbReference type="OrthoDB" id="9805416at2"/>
<proteinExistence type="predicted"/>
<gene>
    <name evidence="1" type="ORF">EZ242_08300</name>
</gene>
<reference evidence="1 2" key="1">
    <citation type="submission" date="2019-03" db="EMBL/GenBank/DDBJ databases">
        <title>Ramlibacter rhizophilus CCTCC AB2015357, whole genome shotgun sequence.</title>
        <authorList>
            <person name="Zhang X."/>
            <person name="Feng G."/>
            <person name="Zhu H."/>
        </authorList>
    </citation>
    <scope>NUCLEOTIDE SEQUENCE [LARGE SCALE GENOMIC DNA]</scope>
    <source>
        <strain evidence="1 2">CCTCC AB2015357</strain>
    </source>
</reference>
<sequence>MTEPTQEVQEVDAAQPRQMLSELAPLVDAVELREQEGAFLLCFEDELIVLIESDAYRDCLVLTAELGFPRVGSEAAVHKQLLQVAARWQDMLGVHMGLDPEDDCVLQIAEVAMTNLSLEVLTERVETFVATARHCRQVLAEQEDSSRGLQTFIRV</sequence>
<dbReference type="Gene3D" id="3.30.1460.10">
    <property type="match status" value="1"/>
</dbReference>
<dbReference type="RefSeq" id="WP_135284668.1">
    <property type="nucleotide sequence ID" value="NZ_SMLL01000003.1"/>
</dbReference>
<comment type="caution">
    <text evidence="1">The sequence shown here is derived from an EMBL/GenBank/DDBJ whole genome shotgun (WGS) entry which is preliminary data.</text>
</comment>
<evidence type="ECO:0008006" key="3">
    <source>
        <dbReference type="Google" id="ProtNLM"/>
    </source>
</evidence>
<dbReference type="AlphaFoldDB" id="A0A4Z0BSG0"/>
<dbReference type="EMBL" id="SMLL01000003">
    <property type="protein sequence ID" value="TFZ01370.1"/>
    <property type="molecule type" value="Genomic_DNA"/>
</dbReference>
<protein>
    <recommendedName>
        <fullName evidence="3">Type III secretion system chaperone</fullName>
    </recommendedName>
</protein>
<dbReference type="CDD" id="cd16364">
    <property type="entry name" value="T3SC_I-like"/>
    <property type="match status" value="1"/>
</dbReference>